<dbReference type="OrthoDB" id="2288928at2759"/>
<accession>A0A9P8UPX5</accession>
<evidence type="ECO:0000313" key="3">
    <source>
        <dbReference type="Proteomes" id="UP000758603"/>
    </source>
</evidence>
<dbReference type="Proteomes" id="UP000758603">
    <property type="component" value="Unassembled WGS sequence"/>
</dbReference>
<evidence type="ECO:0000259" key="1">
    <source>
        <dbReference type="Pfam" id="PF06985"/>
    </source>
</evidence>
<name>A0A9P8UPX5_9PEZI</name>
<dbReference type="GeneID" id="70135478"/>
<dbReference type="AlphaFoldDB" id="A0A9P8UPX5"/>
<organism evidence="2 3">
    <name type="scientific">Truncatella angustata</name>
    <dbReference type="NCBI Taxonomy" id="152316"/>
    <lineage>
        <taxon>Eukaryota</taxon>
        <taxon>Fungi</taxon>
        <taxon>Dikarya</taxon>
        <taxon>Ascomycota</taxon>
        <taxon>Pezizomycotina</taxon>
        <taxon>Sordariomycetes</taxon>
        <taxon>Xylariomycetidae</taxon>
        <taxon>Amphisphaeriales</taxon>
        <taxon>Sporocadaceae</taxon>
        <taxon>Truncatella</taxon>
    </lineage>
</organism>
<dbReference type="PANTHER" id="PTHR24148:SF80">
    <property type="entry name" value="HETEROKARYON INCOMPATIBILITY DOMAIN-CONTAINING PROTEIN"/>
    <property type="match status" value="1"/>
</dbReference>
<sequence>MAQSLDEVYQGLQARHIRLLLIKPTLPDENIECSLTVVHIDQAPRLDALSYVWGPGTPTEEIYCNGTTMCIRKNLADALRNLRSLPTFRNANEEQHWASIAEVWGKDHVLHSSDNCWKNFSRNRHEHTDPTYPLDSLVWIDAICINQNDTNERANQVRLMTEIYTSARMVKLWLGNEDSRPMPHTVETKRDSELDDPLWSFMRALKDWDALRQFFDNPYFQRVWVVQEIVLAHKAVVFVGDWEIEWSAVGKSAVWFQKHGYLSPLSISQGPKEWQGSIPISNAAELWKTHEQYKELSPPLIRILHDLRRRKATQKLDKVYAAYGLAQETCRFSQTGYHPLTQISYDSGARTVYRNIARFLIIGNGNLAVLSHAGSFRGPAPGWLSWMPDWSRRKANIQLIDVDGAEPLYNSSQSQPLTIGYTADQDILPLEGIECDKITAYSTRLLDRDLGESTVREEQQFALSAWRLIISRPLAHNRFDQTETARRRPLGSFAAALSAGLVDDGSPFLNDIGYSRDAERWLTSYLETGVTRSTLLAKHFALQGLPALKGLAEDASTALEPRRFHRKMVHICRGRRVFVTKNGLFGIGPENMKENDIVVVFFGAKVPFVLRPVGEEYQLIGECYCVQLIEGEAIEKLNKGRLTTRFFDLR</sequence>
<protein>
    <submittedName>
        <fullName evidence="2">Heterokaryon incompatibility protein-domain-containing protein</fullName>
    </submittedName>
</protein>
<dbReference type="RefSeq" id="XP_045960496.1">
    <property type="nucleotide sequence ID" value="XM_046106587.1"/>
</dbReference>
<gene>
    <name evidence="2" type="ORF">BKA67DRAFT_654609</name>
</gene>
<proteinExistence type="predicted"/>
<keyword evidence="3" id="KW-1185">Reference proteome</keyword>
<evidence type="ECO:0000313" key="2">
    <source>
        <dbReference type="EMBL" id="KAH6656262.1"/>
    </source>
</evidence>
<dbReference type="PANTHER" id="PTHR24148">
    <property type="entry name" value="ANKYRIN REPEAT DOMAIN-CONTAINING PROTEIN 39 HOMOLOG-RELATED"/>
    <property type="match status" value="1"/>
</dbReference>
<dbReference type="InterPro" id="IPR010730">
    <property type="entry name" value="HET"/>
</dbReference>
<comment type="caution">
    <text evidence="2">The sequence shown here is derived from an EMBL/GenBank/DDBJ whole genome shotgun (WGS) entry which is preliminary data.</text>
</comment>
<reference evidence="2" key="1">
    <citation type="journal article" date="2021" name="Nat. Commun.">
        <title>Genetic determinants of endophytism in the Arabidopsis root mycobiome.</title>
        <authorList>
            <person name="Mesny F."/>
            <person name="Miyauchi S."/>
            <person name="Thiergart T."/>
            <person name="Pickel B."/>
            <person name="Atanasova L."/>
            <person name="Karlsson M."/>
            <person name="Huettel B."/>
            <person name="Barry K.W."/>
            <person name="Haridas S."/>
            <person name="Chen C."/>
            <person name="Bauer D."/>
            <person name="Andreopoulos W."/>
            <person name="Pangilinan J."/>
            <person name="LaButti K."/>
            <person name="Riley R."/>
            <person name="Lipzen A."/>
            <person name="Clum A."/>
            <person name="Drula E."/>
            <person name="Henrissat B."/>
            <person name="Kohler A."/>
            <person name="Grigoriev I.V."/>
            <person name="Martin F.M."/>
            <person name="Hacquard S."/>
        </authorList>
    </citation>
    <scope>NUCLEOTIDE SEQUENCE</scope>
    <source>
        <strain evidence="2">MPI-SDFR-AT-0073</strain>
    </source>
</reference>
<dbReference type="Pfam" id="PF26639">
    <property type="entry name" value="Het-6_barrel"/>
    <property type="match status" value="1"/>
</dbReference>
<feature type="domain" description="Heterokaryon incompatibility" evidence="1">
    <location>
        <begin position="136"/>
        <end position="228"/>
    </location>
</feature>
<dbReference type="Pfam" id="PF06985">
    <property type="entry name" value="HET"/>
    <property type="match status" value="1"/>
</dbReference>
<dbReference type="InterPro" id="IPR052895">
    <property type="entry name" value="HetReg/Transcr_Mod"/>
</dbReference>
<dbReference type="EMBL" id="JAGPXC010000002">
    <property type="protein sequence ID" value="KAH6656262.1"/>
    <property type="molecule type" value="Genomic_DNA"/>
</dbReference>